<evidence type="ECO:0000259" key="4">
    <source>
        <dbReference type="PROSITE" id="PS50111"/>
    </source>
</evidence>
<dbReference type="SMART" id="SM00283">
    <property type="entry name" value="MA"/>
    <property type="match status" value="1"/>
</dbReference>
<protein>
    <submittedName>
        <fullName evidence="6">Methyl-accepting chemotaxis protein</fullName>
    </submittedName>
</protein>
<dbReference type="SUPFAM" id="SSF55785">
    <property type="entry name" value="PYP-like sensor domain (PAS domain)"/>
    <property type="match status" value="1"/>
</dbReference>
<evidence type="ECO:0000313" key="6">
    <source>
        <dbReference type="EMBL" id="UJF35454.1"/>
    </source>
</evidence>
<dbReference type="PANTHER" id="PTHR32089:SF112">
    <property type="entry name" value="LYSOZYME-LIKE PROTEIN-RELATED"/>
    <property type="match status" value="1"/>
</dbReference>
<feature type="domain" description="PAS" evidence="5">
    <location>
        <begin position="27"/>
        <end position="87"/>
    </location>
</feature>
<gene>
    <name evidence="6" type="ORF">L0M14_10325</name>
</gene>
<dbReference type="InterPro" id="IPR013655">
    <property type="entry name" value="PAS_fold_3"/>
</dbReference>
<dbReference type="EMBL" id="CP090978">
    <property type="protein sequence ID" value="UJF35454.1"/>
    <property type="molecule type" value="Genomic_DNA"/>
</dbReference>
<keyword evidence="1 3" id="KW-0807">Transducer</keyword>
<dbReference type="PROSITE" id="PS50112">
    <property type="entry name" value="PAS"/>
    <property type="match status" value="1"/>
</dbReference>
<dbReference type="PANTHER" id="PTHR32089">
    <property type="entry name" value="METHYL-ACCEPTING CHEMOTAXIS PROTEIN MCPB"/>
    <property type="match status" value="1"/>
</dbReference>
<dbReference type="Gene3D" id="3.30.450.20">
    <property type="entry name" value="PAS domain"/>
    <property type="match status" value="1"/>
</dbReference>
<reference evidence="6 7" key="1">
    <citation type="journal article" date="2024" name="Int. J. Syst. Evol. Microbiol.">
        <title>Paenibacillus hexagrammi sp. nov., a novel bacterium isolated from the gut content of Hexagrammos agrammus.</title>
        <authorList>
            <person name="Jung H.K."/>
            <person name="Kim D.G."/>
            <person name="Zin H."/>
            <person name="Park J."/>
            <person name="Jung H."/>
            <person name="Kim Y.O."/>
            <person name="Kong H.J."/>
            <person name="Kim J.W."/>
            <person name="Kim Y.S."/>
        </authorList>
    </citation>
    <scope>NUCLEOTIDE SEQUENCE [LARGE SCALE GENOMIC DNA]</scope>
    <source>
        <strain evidence="6 7">YPD9-1</strain>
    </source>
</reference>
<evidence type="ECO:0000256" key="1">
    <source>
        <dbReference type="ARBA" id="ARBA00023224"/>
    </source>
</evidence>
<organism evidence="6 7">
    <name type="scientific">Paenibacillus hexagrammi</name>
    <dbReference type="NCBI Taxonomy" id="2908839"/>
    <lineage>
        <taxon>Bacteria</taxon>
        <taxon>Bacillati</taxon>
        <taxon>Bacillota</taxon>
        <taxon>Bacilli</taxon>
        <taxon>Bacillales</taxon>
        <taxon>Paenibacillaceae</taxon>
        <taxon>Paenibacillus</taxon>
    </lineage>
</organism>
<dbReference type="Pfam" id="PF00015">
    <property type="entry name" value="MCPsignal"/>
    <property type="match status" value="1"/>
</dbReference>
<proteinExistence type="inferred from homology"/>
<evidence type="ECO:0000313" key="7">
    <source>
        <dbReference type="Proteomes" id="UP001649230"/>
    </source>
</evidence>
<dbReference type="Proteomes" id="UP001649230">
    <property type="component" value="Chromosome"/>
</dbReference>
<evidence type="ECO:0000256" key="3">
    <source>
        <dbReference type="PROSITE-ProRule" id="PRU00284"/>
    </source>
</evidence>
<dbReference type="Gene3D" id="1.10.287.950">
    <property type="entry name" value="Methyl-accepting chemotaxis protein"/>
    <property type="match status" value="1"/>
</dbReference>
<name>A0ABY3SQD4_9BACL</name>
<keyword evidence="7" id="KW-1185">Reference proteome</keyword>
<dbReference type="InterPro" id="IPR004090">
    <property type="entry name" value="Chemotax_Me-accpt_rcpt"/>
</dbReference>
<accession>A0ABY3SQD4</accession>
<dbReference type="SUPFAM" id="SSF58104">
    <property type="entry name" value="Methyl-accepting chemotaxis protein (MCP) signaling domain"/>
    <property type="match status" value="1"/>
</dbReference>
<dbReference type="RefSeq" id="WP_235122020.1">
    <property type="nucleotide sequence ID" value="NZ_CP090978.1"/>
</dbReference>
<dbReference type="InterPro" id="IPR000014">
    <property type="entry name" value="PAS"/>
</dbReference>
<dbReference type="InterPro" id="IPR035965">
    <property type="entry name" value="PAS-like_dom_sf"/>
</dbReference>
<evidence type="ECO:0000256" key="2">
    <source>
        <dbReference type="ARBA" id="ARBA00029447"/>
    </source>
</evidence>
<dbReference type="PROSITE" id="PS50111">
    <property type="entry name" value="CHEMOTAXIS_TRANSDUC_2"/>
    <property type="match status" value="1"/>
</dbReference>
<dbReference type="InterPro" id="IPR004089">
    <property type="entry name" value="MCPsignal_dom"/>
</dbReference>
<dbReference type="CDD" id="cd00130">
    <property type="entry name" value="PAS"/>
    <property type="match status" value="1"/>
</dbReference>
<comment type="similarity">
    <text evidence="2">Belongs to the methyl-accepting chemotaxis (MCP) protein family.</text>
</comment>
<sequence>MTITTHSSTQVLNSDAVLGALEHSLAMIEFDPQGKVLWANENFAKAMGYTTSEIKGMLHRQFCLQEYAESAEYKQLWDNLRHGIQFQEKIQRVTKVGKVIWLEATYTPVMLDGSVNAVLKVATDITSRLENSSAKVMEELKQMAGSLLGRAGEGIQRSKEVETAIGRIVKESNDNQQMYDALQKQADSIKGLIRTIRDIAAQTNLLALNAAIEAAHAGEFGRGFDIVAKEVRKLAGQVEGSTREVSSNIEGIHLQITQIGQGTSRSNLAIVDSQRLIEQALNEFSGIGEAARLLDSKASALVEML</sequence>
<dbReference type="NCBIfam" id="TIGR00229">
    <property type="entry name" value="sensory_box"/>
    <property type="match status" value="1"/>
</dbReference>
<dbReference type="PRINTS" id="PR00260">
    <property type="entry name" value="CHEMTRNSDUCR"/>
</dbReference>
<evidence type="ECO:0000259" key="5">
    <source>
        <dbReference type="PROSITE" id="PS50112"/>
    </source>
</evidence>
<feature type="domain" description="Methyl-accepting transducer" evidence="4">
    <location>
        <begin position="131"/>
        <end position="305"/>
    </location>
</feature>
<dbReference type="Pfam" id="PF08447">
    <property type="entry name" value="PAS_3"/>
    <property type="match status" value="1"/>
</dbReference>